<sequence>MSQKILRSIGCWSDPSAPNDLPDVRDFVGDGLSAEERDAVVAYLHSGTVFVASAGFSVCRVCGIRNGSTELTDGEHFVWPEGLSHYVESHDVRLPEEVLAVARRGPARPIDPFTFERALFETRAVAIDERWWRSLPAIMSRRDMQPTDKRQ</sequence>
<organism evidence="1 2">
    <name type="scientific">Actinoplanes regularis</name>
    <dbReference type="NCBI Taxonomy" id="52697"/>
    <lineage>
        <taxon>Bacteria</taxon>
        <taxon>Bacillati</taxon>
        <taxon>Actinomycetota</taxon>
        <taxon>Actinomycetes</taxon>
        <taxon>Micromonosporales</taxon>
        <taxon>Micromonosporaceae</taxon>
        <taxon>Actinoplanes</taxon>
    </lineage>
</organism>
<dbReference type="OrthoDB" id="275232at2"/>
<evidence type="ECO:0000313" key="2">
    <source>
        <dbReference type="Proteomes" id="UP000198415"/>
    </source>
</evidence>
<dbReference type="Proteomes" id="UP000198415">
    <property type="component" value="Unassembled WGS sequence"/>
</dbReference>
<keyword evidence="2" id="KW-1185">Reference proteome</keyword>
<proteinExistence type="predicted"/>
<gene>
    <name evidence="1" type="ORF">SAMN06264365_11927</name>
</gene>
<dbReference type="AlphaFoldDB" id="A0A239FSC3"/>
<evidence type="ECO:0000313" key="1">
    <source>
        <dbReference type="EMBL" id="SNS59709.1"/>
    </source>
</evidence>
<accession>A0A239FSC3</accession>
<name>A0A239FSC3_9ACTN</name>
<dbReference type="EMBL" id="FZNR01000019">
    <property type="protein sequence ID" value="SNS59709.1"/>
    <property type="molecule type" value="Genomic_DNA"/>
</dbReference>
<reference evidence="1 2" key="1">
    <citation type="submission" date="2017-06" db="EMBL/GenBank/DDBJ databases">
        <authorList>
            <person name="Kim H.J."/>
            <person name="Triplett B.A."/>
        </authorList>
    </citation>
    <scope>NUCLEOTIDE SEQUENCE [LARGE SCALE GENOMIC DNA]</scope>
    <source>
        <strain evidence="1 2">DSM 43151</strain>
    </source>
</reference>
<dbReference type="RefSeq" id="WP_089297432.1">
    <property type="nucleotide sequence ID" value="NZ_BOMU01000086.1"/>
</dbReference>
<protein>
    <submittedName>
        <fullName evidence="1">Uncharacterized protein</fullName>
    </submittedName>
</protein>